<feature type="transmembrane region" description="Helical" evidence="1">
    <location>
        <begin position="192"/>
        <end position="211"/>
    </location>
</feature>
<feature type="transmembrane region" description="Helical" evidence="1">
    <location>
        <begin position="156"/>
        <end position="172"/>
    </location>
</feature>
<feature type="transmembrane region" description="Helical" evidence="1">
    <location>
        <begin position="12"/>
        <end position="32"/>
    </location>
</feature>
<evidence type="ECO:0000313" key="3">
    <source>
        <dbReference type="Proteomes" id="UP000184440"/>
    </source>
</evidence>
<feature type="transmembrane region" description="Helical" evidence="1">
    <location>
        <begin position="88"/>
        <end position="115"/>
    </location>
</feature>
<dbReference type="Proteomes" id="UP000184440">
    <property type="component" value="Unassembled WGS sequence"/>
</dbReference>
<feature type="transmembrane region" description="Helical" evidence="1">
    <location>
        <begin position="127"/>
        <end position="149"/>
    </location>
</feature>
<keyword evidence="1" id="KW-1133">Transmembrane helix</keyword>
<dbReference type="STRING" id="134849.SAMN05443668_12464"/>
<proteinExistence type="predicted"/>
<keyword evidence="1" id="KW-0812">Transmembrane</keyword>
<sequence length="217" mass="23052">MSGLAWFTWRQQRSIVVAGLAVVAGIALAGYIETHLTFHLLAASNTRALAAFLPAALGVFWGAPLLARPLENHTADLIWTQTVPRVRWFAAALVGLGVATIGVALAVRAILSAVLADRFDGHYTHDVVSVAAIGYACFAVALGVFAGAAIGRVEPAMVVTLLVYAVVRFAGGEVRWREPDWWHRDDLPWIELAAYGGLAAALIAGAFVVVARRGTGR</sequence>
<gene>
    <name evidence="2" type="ORF">SAMN05443668_12464</name>
</gene>
<evidence type="ECO:0008006" key="4">
    <source>
        <dbReference type="Google" id="ProtNLM"/>
    </source>
</evidence>
<dbReference type="AlphaFoldDB" id="A0A1M7RN63"/>
<protein>
    <recommendedName>
        <fullName evidence="4">ABC-2 family transporter protein</fullName>
    </recommendedName>
</protein>
<dbReference type="EMBL" id="FRCS01000024">
    <property type="protein sequence ID" value="SHN47506.1"/>
    <property type="molecule type" value="Genomic_DNA"/>
</dbReference>
<name>A0A1M7RN63_9ACTN</name>
<reference evidence="2 3" key="1">
    <citation type="submission" date="2016-11" db="EMBL/GenBank/DDBJ databases">
        <authorList>
            <person name="Jaros S."/>
            <person name="Januszkiewicz K."/>
            <person name="Wedrychowicz H."/>
        </authorList>
    </citation>
    <scope>NUCLEOTIDE SEQUENCE [LARGE SCALE GENOMIC DNA]</scope>
    <source>
        <strain evidence="2 3">DSM 46144</strain>
    </source>
</reference>
<accession>A0A1M7RN63</accession>
<evidence type="ECO:0000313" key="2">
    <source>
        <dbReference type="EMBL" id="SHN47506.1"/>
    </source>
</evidence>
<feature type="transmembrane region" description="Helical" evidence="1">
    <location>
        <begin position="48"/>
        <end position="67"/>
    </location>
</feature>
<organism evidence="2 3">
    <name type="scientific">Cryptosporangium aurantiacum</name>
    <dbReference type="NCBI Taxonomy" id="134849"/>
    <lineage>
        <taxon>Bacteria</taxon>
        <taxon>Bacillati</taxon>
        <taxon>Actinomycetota</taxon>
        <taxon>Actinomycetes</taxon>
        <taxon>Cryptosporangiales</taxon>
        <taxon>Cryptosporangiaceae</taxon>
        <taxon>Cryptosporangium</taxon>
    </lineage>
</organism>
<keyword evidence="1" id="KW-0472">Membrane</keyword>
<evidence type="ECO:0000256" key="1">
    <source>
        <dbReference type="SAM" id="Phobius"/>
    </source>
</evidence>
<keyword evidence="3" id="KW-1185">Reference proteome</keyword>